<dbReference type="EnsemblMetazoa" id="GPAI023770-RA">
    <property type="protein sequence ID" value="GPAI023770-PA"/>
    <property type="gene ID" value="GPAI023770"/>
</dbReference>
<keyword evidence="2" id="KW-1185">Reference proteome</keyword>
<reference evidence="1" key="2">
    <citation type="submission" date="2020-05" db="UniProtKB">
        <authorList>
            <consortium name="EnsemblMetazoa"/>
        </authorList>
    </citation>
    <scope>IDENTIFICATION</scope>
    <source>
        <strain evidence="1">IAEA</strain>
    </source>
</reference>
<dbReference type="AlphaFoldDB" id="A0A1A9ZSN9"/>
<evidence type="ECO:0000313" key="2">
    <source>
        <dbReference type="Proteomes" id="UP000092445"/>
    </source>
</evidence>
<dbReference type="Proteomes" id="UP000092445">
    <property type="component" value="Unassembled WGS sequence"/>
</dbReference>
<sequence>MYDLLFSDKHLSSHSSDRVCKSHEIRNGDVKPYQDQQHRIKKKLLKMHGRNGEKLSLNSCKHVLTLFAIVRPLKCWHGYTYYSQGAVNHRPHRYCYRCRYRYQYSPHPLIFNIILNLSEFISCCGYDNKFSGI</sequence>
<evidence type="ECO:0000313" key="1">
    <source>
        <dbReference type="EnsemblMetazoa" id="GPAI023770-PA"/>
    </source>
</evidence>
<dbReference type="VEuPathDB" id="VectorBase:GPAI023770"/>
<organism evidence="1 2">
    <name type="scientific">Glossina pallidipes</name>
    <name type="common">Tsetse fly</name>
    <dbReference type="NCBI Taxonomy" id="7398"/>
    <lineage>
        <taxon>Eukaryota</taxon>
        <taxon>Metazoa</taxon>
        <taxon>Ecdysozoa</taxon>
        <taxon>Arthropoda</taxon>
        <taxon>Hexapoda</taxon>
        <taxon>Insecta</taxon>
        <taxon>Pterygota</taxon>
        <taxon>Neoptera</taxon>
        <taxon>Endopterygota</taxon>
        <taxon>Diptera</taxon>
        <taxon>Brachycera</taxon>
        <taxon>Muscomorpha</taxon>
        <taxon>Hippoboscoidea</taxon>
        <taxon>Glossinidae</taxon>
        <taxon>Glossina</taxon>
    </lineage>
</organism>
<reference evidence="2" key="1">
    <citation type="submission" date="2014-03" db="EMBL/GenBank/DDBJ databases">
        <authorList>
            <person name="Aksoy S."/>
            <person name="Warren W."/>
            <person name="Wilson R.K."/>
        </authorList>
    </citation>
    <scope>NUCLEOTIDE SEQUENCE [LARGE SCALE GENOMIC DNA]</scope>
    <source>
        <strain evidence="2">IAEA</strain>
    </source>
</reference>
<proteinExistence type="predicted"/>
<protein>
    <submittedName>
        <fullName evidence="1">Uncharacterized protein</fullName>
    </submittedName>
</protein>
<accession>A0A1A9ZSN9</accession>
<name>A0A1A9ZSN9_GLOPL</name>